<organism evidence="2">
    <name type="scientific">Arundo donax</name>
    <name type="common">Giant reed</name>
    <name type="synonym">Donax arundinaceus</name>
    <dbReference type="NCBI Taxonomy" id="35708"/>
    <lineage>
        <taxon>Eukaryota</taxon>
        <taxon>Viridiplantae</taxon>
        <taxon>Streptophyta</taxon>
        <taxon>Embryophyta</taxon>
        <taxon>Tracheophyta</taxon>
        <taxon>Spermatophyta</taxon>
        <taxon>Magnoliopsida</taxon>
        <taxon>Liliopsida</taxon>
        <taxon>Poales</taxon>
        <taxon>Poaceae</taxon>
        <taxon>PACMAD clade</taxon>
        <taxon>Arundinoideae</taxon>
        <taxon>Arundineae</taxon>
        <taxon>Arundo</taxon>
    </lineage>
</organism>
<reference evidence="2" key="1">
    <citation type="submission" date="2014-09" db="EMBL/GenBank/DDBJ databases">
        <authorList>
            <person name="Magalhaes I.L.F."/>
            <person name="Oliveira U."/>
            <person name="Santos F.R."/>
            <person name="Vidigal T.H.D.A."/>
            <person name="Brescovit A.D."/>
            <person name="Santos A.J."/>
        </authorList>
    </citation>
    <scope>NUCLEOTIDE SEQUENCE</scope>
    <source>
        <tissue evidence="2">Shoot tissue taken approximately 20 cm above the soil surface</tissue>
    </source>
</reference>
<evidence type="ECO:0000313" key="2">
    <source>
        <dbReference type="EMBL" id="JAD86726.1"/>
    </source>
</evidence>
<dbReference type="GO" id="GO:0071949">
    <property type="term" value="F:FAD binding"/>
    <property type="evidence" value="ECO:0007669"/>
    <property type="project" value="InterPro"/>
</dbReference>
<dbReference type="PANTHER" id="PTHR32448">
    <property type="entry name" value="OS08G0158400 PROTEIN"/>
    <property type="match status" value="1"/>
</dbReference>
<proteinExistence type="predicted"/>
<dbReference type="PROSITE" id="PS51387">
    <property type="entry name" value="FAD_PCMH"/>
    <property type="match status" value="1"/>
</dbReference>
<dbReference type="Gene3D" id="3.30.465.10">
    <property type="match status" value="1"/>
</dbReference>
<dbReference type="Gene3D" id="3.40.462.20">
    <property type="match status" value="1"/>
</dbReference>
<dbReference type="AlphaFoldDB" id="A0A0A9DFW7"/>
<dbReference type="InterPro" id="IPR016169">
    <property type="entry name" value="FAD-bd_PCMH_sub2"/>
</dbReference>
<reference evidence="2" key="2">
    <citation type="journal article" date="2015" name="Data Brief">
        <title>Shoot transcriptome of the giant reed, Arundo donax.</title>
        <authorList>
            <person name="Barrero R.A."/>
            <person name="Guerrero F.D."/>
            <person name="Moolhuijzen P."/>
            <person name="Goolsby J.A."/>
            <person name="Tidwell J."/>
            <person name="Bellgard S.E."/>
            <person name="Bellgard M.I."/>
        </authorList>
    </citation>
    <scope>NUCLEOTIDE SEQUENCE</scope>
    <source>
        <tissue evidence="2">Shoot tissue taken approximately 20 cm above the soil surface</tissue>
    </source>
</reference>
<protein>
    <recommendedName>
        <fullName evidence="1">FAD-binding PCMH-type domain-containing protein</fullName>
    </recommendedName>
</protein>
<dbReference type="SUPFAM" id="SSF56176">
    <property type="entry name" value="FAD-binding/transporter-associated domain-like"/>
    <property type="match status" value="1"/>
</dbReference>
<dbReference type="GO" id="GO:0016491">
    <property type="term" value="F:oxidoreductase activity"/>
    <property type="evidence" value="ECO:0007669"/>
    <property type="project" value="UniProtKB-ARBA"/>
</dbReference>
<accession>A0A0A9DFW7</accession>
<sequence>MRRYGLAADNVLDALLVDAEGRLLNRTTMGEDLFWAIRGGGGERFGVVLSWKLRLLRVPETVTVFTIRRSRNRSASDLITKWQEIAPALPRDLLRITVHNQDVHFAALFLGRCDGLLRLMRAYFPDLEVTQPECLEISWIQSTVCLLRVPLQLQAAGAAPGQGRQTRQVRQGHI</sequence>
<name>A0A0A9DFW7_ARUDO</name>
<dbReference type="InterPro" id="IPR016166">
    <property type="entry name" value="FAD-bd_PCMH"/>
</dbReference>
<dbReference type="EMBL" id="GBRH01211169">
    <property type="protein sequence ID" value="JAD86726.1"/>
    <property type="molecule type" value="Transcribed_RNA"/>
</dbReference>
<evidence type="ECO:0000259" key="1">
    <source>
        <dbReference type="PROSITE" id="PS51387"/>
    </source>
</evidence>
<feature type="domain" description="FAD-binding PCMH-type" evidence="1">
    <location>
        <begin position="1"/>
        <end position="58"/>
    </location>
</feature>
<dbReference type="InterPro" id="IPR036318">
    <property type="entry name" value="FAD-bd_PCMH-like_sf"/>
</dbReference>